<protein>
    <submittedName>
        <fullName evidence="1">Uncharacterized protein</fullName>
    </submittedName>
</protein>
<comment type="caution">
    <text evidence="1">The sequence shown here is derived from an EMBL/GenBank/DDBJ whole genome shotgun (WGS) entry which is preliminary data.</text>
</comment>
<keyword evidence="2" id="KW-1185">Reference proteome</keyword>
<name>A0A392T118_9FABA</name>
<dbReference type="AlphaFoldDB" id="A0A392T118"/>
<evidence type="ECO:0000313" key="2">
    <source>
        <dbReference type="Proteomes" id="UP000265520"/>
    </source>
</evidence>
<proteinExistence type="predicted"/>
<reference evidence="1 2" key="1">
    <citation type="journal article" date="2018" name="Front. Plant Sci.">
        <title>Red Clover (Trifolium pratense) and Zigzag Clover (T. medium) - A Picture of Genomic Similarities and Differences.</title>
        <authorList>
            <person name="Dluhosova J."/>
            <person name="Istvanek J."/>
            <person name="Nedelnik J."/>
            <person name="Repkova J."/>
        </authorList>
    </citation>
    <scope>NUCLEOTIDE SEQUENCE [LARGE SCALE GENOMIC DNA]</scope>
    <source>
        <strain evidence="2">cv. 10/8</strain>
        <tissue evidence="1">Leaf</tissue>
    </source>
</reference>
<organism evidence="1 2">
    <name type="scientific">Trifolium medium</name>
    <dbReference type="NCBI Taxonomy" id="97028"/>
    <lineage>
        <taxon>Eukaryota</taxon>
        <taxon>Viridiplantae</taxon>
        <taxon>Streptophyta</taxon>
        <taxon>Embryophyta</taxon>
        <taxon>Tracheophyta</taxon>
        <taxon>Spermatophyta</taxon>
        <taxon>Magnoliopsida</taxon>
        <taxon>eudicotyledons</taxon>
        <taxon>Gunneridae</taxon>
        <taxon>Pentapetalae</taxon>
        <taxon>rosids</taxon>
        <taxon>fabids</taxon>
        <taxon>Fabales</taxon>
        <taxon>Fabaceae</taxon>
        <taxon>Papilionoideae</taxon>
        <taxon>50 kb inversion clade</taxon>
        <taxon>NPAAA clade</taxon>
        <taxon>Hologalegina</taxon>
        <taxon>IRL clade</taxon>
        <taxon>Trifolieae</taxon>
        <taxon>Trifolium</taxon>
    </lineage>
</organism>
<feature type="non-terminal residue" evidence="1">
    <location>
        <position position="1"/>
    </location>
</feature>
<evidence type="ECO:0000313" key="1">
    <source>
        <dbReference type="EMBL" id="MCI54798.1"/>
    </source>
</evidence>
<dbReference type="EMBL" id="LXQA010485384">
    <property type="protein sequence ID" value="MCI54798.1"/>
    <property type="molecule type" value="Genomic_DNA"/>
</dbReference>
<accession>A0A392T118</accession>
<dbReference type="Proteomes" id="UP000265520">
    <property type="component" value="Unassembled WGS sequence"/>
</dbReference>
<sequence length="53" mass="5779">PDSAFEMKYTGLLFVPTSLTNVALTASAEITSPFEGYLPVVCKMVGRVERNVK</sequence>